<reference evidence="2" key="1">
    <citation type="journal article" date="2015" name="Nature">
        <title>Complex archaea that bridge the gap between prokaryotes and eukaryotes.</title>
        <authorList>
            <person name="Spang A."/>
            <person name="Saw J.H."/>
            <person name="Jorgensen S.L."/>
            <person name="Zaremba-Niedzwiedzka K."/>
            <person name="Martijn J."/>
            <person name="Lind A.E."/>
            <person name="van Eijk R."/>
            <person name="Schleper C."/>
            <person name="Guy L."/>
            <person name="Ettema T.J."/>
        </authorList>
    </citation>
    <scope>NUCLEOTIDE SEQUENCE</scope>
</reference>
<sequence>MEEEDEGTLVPESETTAPEVETTETETPKENRPIELTCPVKLQPMAPWVEGGTENECRPCILGPVVQWYRDELKEKGLSEEAAALVEVADNPESSPLQVCEKLDRIKDEVGEPIRERLKEFDCAAQTYEPTAAESQQQEEEI</sequence>
<dbReference type="AlphaFoldDB" id="A0A0F9CSF4"/>
<protein>
    <submittedName>
        <fullName evidence="2">Uncharacterized protein</fullName>
    </submittedName>
</protein>
<name>A0A0F9CSF4_9ZZZZ</name>
<gene>
    <name evidence="2" type="ORF">LCGC14_2574660</name>
</gene>
<evidence type="ECO:0000313" key="2">
    <source>
        <dbReference type="EMBL" id="KKL08561.1"/>
    </source>
</evidence>
<proteinExistence type="predicted"/>
<feature type="compositionally biased region" description="Low complexity" evidence="1">
    <location>
        <begin position="11"/>
        <end position="20"/>
    </location>
</feature>
<dbReference type="EMBL" id="LAZR01042833">
    <property type="protein sequence ID" value="KKL08561.1"/>
    <property type="molecule type" value="Genomic_DNA"/>
</dbReference>
<evidence type="ECO:0000256" key="1">
    <source>
        <dbReference type="SAM" id="MobiDB-lite"/>
    </source>
</evidence>
<accession>A0A0F9CSF4</accession>
<organism evidence="2">
    <name type="scientific">marine sediment metagenome</name>
    <dbReference type="NCBI Taxonomy" id="412755"/>
    <lineage>
        <taxon>unclassified sequences</taxon>
        <taxon>metagenomes</taxon>
        <taxon>ecological metagenomes</taxon>
    </lineage>
</organism>
<feature type="region of interest" description="Disordered" evidence="1">
    <location>
        <begin position="1"/>
        <end position="34"/>
    </location>
</feature>
<comment type="caution">
    <text evidence="2">The sequence shown here is derived from an EMBL/GenBank/DDBJ whole genome shotgun (WGS) entry which is preliminary data.</text>
</comment>